<dbReference type="Gene3D" id="3.60.21.10">
    <property type="match status" value="1"/>
</dbReference>
<reference evidence="2 3" key="1">
    <citation type="journal article" date="2012" name="J. Bacteriol.">
        <title>Complete Genome Sequence of Mycobacterium fortuitum subsp. fortuitum Type Strain DSM46621.</title>
        <authorList>
            <person name="Ho Y.S."/>
            <person name="Adroub S.A."/>
            <person name="Aleisa F."/>
            <person name="Mahmood H."/>
            <person name="Othoum G."/>
            <person name="Rashid F."/>
            <person name="Zaher M."/>
            <person name="Ali S."/>
            <person name="Bitter W."/>
            <person name="Pain A."/>
            <person name="Abdallah A.M."/>
        </authorList>
    </citation>
    <scope>NUCLEOTIDE SEQUENCE [LARGE SCALE GENOMIC DNA]</scope>
    <source>
        <strain evidence="3">DSM46621</strain>
    </source>
</reference>
<dbReference type="InterPro" id="IPR050126">
    <property type="entry name" value="Ap4A_hydrolase"/>
</dbReference>
<name>K0VFZ6_MYCFO</name>
<organism evidence="2 3">
    <name type="scientific">Mycolicibacterium fortuitum subsp. fortuitum DSM 46621 = ATCC 6841 = JCM 6387</name>
    <dbReference type="NCBI Taxonomy" id="1214102"/>
    <lineage>
        <taxon>Bacteria</taxon>
        <taxon>Bacillati</taxon>
        <taxon>Actinomycetota</taxon>
        <taxon>Actinomycetes</taxon>
        <taxon>Mycobacteriales</taxon>
        <taxon>Mycobacteriaceae</taxon>
        <taxon>Mycolicibacterium</taxon>
    </lineage>
</organism>
<proteinExistence type="predicted"/>
<dbReference type="GO" id="GO:0005737">
    <property type="term" value="C:cytoplasm"/>
    <property type="evidence" value="ECO:0007669"/>
    <property type="project" value="TreeGrafter"/>
</dbReference>
<protein>
    <submittedName>
        <fullName evidence="2">Serine/threonine protein phosphatase 1</fullName>
    </submittedName>
</protein>
<dbReference type="SUPFAM" id="SSF56300">
    <property type="entry name" value="Metallo-dependent phosphatases"/>
    <property type="match status" value="1"/>
</dbReference>
<dbReference type="Pfam" id="PF00149">
    <property type="entry name" value="Metallophos"/>
    <property type="match status" value="1"/>
</dbReference>
<dbReference type="InterPro" id="IPR029052">
    <property type="entry name" value="Metallo-depent_PP-like"/>
</dbReference>
<dbReference type="PANTHER" id="PTHR42850">
    <property type="entry name" value="METALLOPHOSPHOESTERASE"/>
    <property type="match status" value="1"/>
</dbReference>
<dbReference type="GO" id="GO:0110154">
    <property type="term" value="P:RNA decapping"/>
    <property type="evidence" value="ECO:0007669"/>
    <property type="project" value="TreeGrafter"/>
</dbReference>
<evidence type="ECO:0000259" key="1">
    <source>
        <dbReference type="Pfam" id="PF00149"/>
    </source>
</evidence>
<dbReference type="GO" id="GO:0016791">
    <property type="term" value="F:phosphatase activity"/>
    <property type="evidence" value="ECO:0007669"/>
    <property type="project" value="TreeGrafter"/>
</dbReference>
<evidence type="ECO:0000313" key="2">
    <source>
        <dbReference type="EMBL" id="EJZ13798.1"/>
    </source>
</evidence>
<gene>
    <name evidence="2" type="ORF">MFORT_12801</name>
</gene>
<dbReference type="PANTHER" id="PTHR42850:SF4">
    <property type="entry name" value="ZINC-DEPENDENT ENDOPOLYPHOSPHATASE"/>
    <property type="match status" value="1"/>
</dbReference>
<dbReference type="AlphaFoldDB" id="K0VFZ6"/>
<dbReference type="InterPro" id="IPR004843">
    <property type="entry name" value="Calcineurin-like_PHP"/>
</dbReference>
<comment type="caution">
    <text evidence="2">The sequence shown here is derived from an EMBL/GenBank/DDBJ whole genome shotgun (WGS) entry which is preliminary data.</text>
</comment>
<accession>K0VFZ6</accession>
<dbReference type="GO" id="GO:0008803">
    <property type="term" value="F:bis(5'-nucleosyl)-tetraphosphatase (symmetrical) activity"/>
    <property type="evidence" value="ECO:0007669"/>
    <property type="project" value="TreeGrafter"/>
</dbReference>
<evidence type="ECO:0000313" key="3">
    <source>
        <dbReference type="Proteomes" id="UP000006043"/>
    </source>
</evidence>
<sequence>MNSIAFVGDIHGNSDALRGLMTVIEDSSIDQTVFLGDYINKGRDSAGVIEFLFEESKRLPLVLLKGNHEKVLLEALDTGNLAHFLKIGGARTIQSYLRGPVGPDVLFEFESRIPETHVEFVRRMSDRFEHADVVASHVPLSGVDGRYRVSAHISVGALPLIDSYSARIDTGCGSLADGRLTAFLWPSLSYFQVDASGTPIQI</sequence>
<dbReference type="EMBL" id="ALQB01000045">
    <property type="protein sequence ID" value="EJZ13798.1"/>
    <property type="molecule type" value="Genomic_DNA"/>
</dbReference>
<feature type="domain" description="Calcineurin-like phosphoesterase" evidence="1">
    <location>
        <begin position="4"/>
        <end position="146"/>
    </location>
</feature>
<dbReference type="Proteomes" id="UP000006043">
    <property type="component" value="Unassembled WGS sequence"/>
</dbReference>
<dbReference type="HOGENOM" id="CLU_023125_4_0_11"/>